<dbReference type="InterPro" id="IPR052050">
    <property type="entry name" value="SecEffector_AnkRepeat"/>
</dbReference>
<name>A0ABR4MVZ6_9FUNG</name>
<keyword evidence="2" id="KW-1185">Reference proteome</keyword>
<dbReference type="PANTHER" id="PTHR46586">
    <property type="entry name" value="ANKYRIN REPEAT-CONTAINING PROTEIN"/>
    <property type="match status" value="1"/>
</dbReference>
<comment type="caution">
    <text evidence="1">The sequence shown here is derived from an EMBL/GenBank/DDBJ whole genome shotgun (WGS) entry which is preliminary data.</text>
</comment>
<dbReference type="EMBL" id="JADGIZ020000114">
    <property type="protein sequence ID" value="KAL2911389.1"/>
    <property type="molecule type" value="Genomic_DNA"/>
</dbReference>
<sequence length="418" mass="45382">MPIPVISFSSLVAQALPPPPPPPPPPALAVSAKERGMVAAPAAEDPQPLPPGASHWDHIAPELRGLIFDWAGPFTKLCAGELEPLELRGLTLEQREALWVDALTLEWEHDLRQLPRVPQHSACFFAMRTPGMFDRVRAAGLADGRVLRLVAIRRGWLDLLDTRRTQLLAEAAAEEGALWILEDLVDVRKAIRPTSELAAKAARGGRLNVLEWLDARMPLDQWTGDVLGQAAMGGHLTAVRWLCRHRTPFLQWFVVRRAAEGGHVHVLDFLYGRYRAVFDEHADRIAHGIGDVAAARWLHARGLVRAPERMLDAFVRRGSVAGVVWACNELGVHPAQHHLDAACAAGRVALARWLLAAGAARPSDAAAHAAAAARCVGALRLLAARDPAMLAAAVAAAEARHDADLLRWLRARFPAAAA</sequence>
<evidence type="ECO:0008006" key="3">
    <source>
        <dbReference type="Google" id="ProtNLM"/>
    </source>
</evidence>
<evidence type="ECO:0000313" key="1">
    <source>
        <dbReference type="EMBL" id="KAL2911389.1"/>
    </source>
</evidence>
<organism evidence="1 2">
    <name type="scientific">Polyrhizophydium stewartii</name>
    <dbReference type="NCBI Taxonomy" id="2732419"/>
    <lineage>
        <taxon>Eukaryota</taxon>
        <taxon>Fungi</taxon>
        <taxon>Fungi incertae sedis</taxon>
        <taxon>Chytridiomycota</taxon>
        <taxon>Chytridiomycota incertae sedis</taxon>
        <taxon>Chytridiomycetes</taxon>
        <taxon>Rhizophydiales</taxon>
        <taxon>Rhizophydiales incertae sedis</taxon>
        <taxon>Polyrhizophydium</taxon>
    </lineage>
</organism>
<dbReference type="SUPFAM" id="SSF140860">
    <property type="entry name" value="Pseudo ankyrin repeat-like"/>
    <property type="match status" value="1"/>
</dbReference>
<gene>
    <name evidence="1" type="ORF">HK105_209153</name>
</gene>
<proteinExistence type="predicted"/>
<reference evidence="1 2" key="1">
    <citation type="submission" date="2023-09" db="EMBL/GenBank/DDBJ databases">
        <title>Pangenome analysis of Batrachochytrium dendrobatidis and related Chytrids.</title>
        <authorList>
            <person name="Yacoub M.N."/>
            <person name="Stajich J.E."/>
            <person name="James T.Y."/>
        </authorList>
    </citation>
    <scope>NUCLEOTIDE SEQUENCE [LARGE SCALE GENOMIC DNA]</scope>
    <source>
        <strain evidence="1 2">JEL0888</strain>
    </source>
</reference>
<accession>A0ABR4MVZ6</accession>
<dbReference type="Proteomes" id="UP001527925">
    <property type="component" value="Unassembled WGS sequence"/>
</dbReference>
<dbReference type="PANTHER" id="PTHR46586:SF3">
    <property type="entry name" value="ANKYRIN REPEAT-CONTAINING PROTEIN"/>
    <property type="match status" value="1"/>
</dbReference>
<evidence type="ECO:0000313" key="2">
    <source>
        <dbReference type="Proteomes" id="UP001527925"/>
    </source>
</evidence>
<protein>
    <recommendedName>
        <fullName evidence="3">Ankyrin repeat domain-containing protein</fullName>
    </recommendedName>
</protein>